<feature type="region of interest" description="Disordered" evidence="1">
    <location>
        <begin position="100"/>
        <end position="152"/>
    </location>
</feature>
<feature type="compositionally biased region" description="Basic and acidic residues" evidence="1">
    <location>
        <begin position="135"/>
        <end position="152"/>
    </location>
</feature>
<reference evidence="2 3" key="1">
    <citation type="journal article" date="2016" name="Mol. Biol. Evol.">
        <title>Comparative Genomics of Early-Diverging Mushroom-Forming Fungi Provides Insights into the Origins of Lignocellulose Decay Capabilities.</title>
        <authorList>
            <person name="Nagy L.G."/>
            <person name="Riley R."/>
            <person name="Tritt A."/>
            <person name="Adam C."/>
            <person name="Daum C."/>
            <person name="Floudas D."/>
            <person name="Sun H."/>
            <person name="Yadav J.S."/>
            <person name="Pangilinan J."/>
            <person name="Larsson K.H."/>
            <person name="Matsuura K."/>
            <person name="Barry K."/>
            <person name="Labutti K."/>
            <person name="Kuo R."/>
            <person name="Ohm R.A."/>
            <person name="Bhattacharya S.S."/>
            <person name="Shirouzu T."/>
            <person name="Yoshinaga Y."/>
            <person name="Martin F.M."/>
            <person name="Grigoriev I.V."/>
            <person name="Hibbett D.S."/>
        </authorList>
    </citation>
    <scope>NUCLEOTIDE SEQUENCE [LARGE SCALE GENOMIC DNA]</scope>
    <source>
        <strain evidence="2 3">93-53</strain>
    </source>
</reference>
<protein>
    <submittedName>
        <fullName evidence="2">Uncharacterized protein</fullName>
    </submittedName>
</protein>
<proteinExistence type="predicted"/>
<dbReference type="GeneID" id="63824420"/>
<gene>
    <name evidence="2" type="ORF">LAESUDRAFT_718089</name>
</gene>
<dbReference type="InParanoid" id="A0A165B9C8"/>
<keyword evidence="3" id="KW-1185">Reference proteome</keyword>
<sequence length="152" mass="15482">MALGALHHSLVTIAQNGDYQLRDAAANVVQEYTSSQVERHSSGPAFLSGQDPFLSGNDATRSGGASLNKTAVRAGSSTTASVSAPANPTVKSATASAFPSPTIAASGPSTVTPIASAQPRGSSVTVNKITRKARATAEKNKDVVEANRMDTN</sequence>
<dbReference type="EMBL" id="KV427683">
    <property type="protein sequence ID" value="KZT00546.1"/>
    <property type="molecule type" value="Genomic_DNA"/>
</dbReference>
<evidence type="ECO:0000313" key="2">
    <source>
        <dbReference type="EMBL" id="KZT00546.1"/>
    </source>
</evidence>
<organism evidence="2 3">
    <name type="scientific">Laetiporus sulphureus 93-53</name>
    <dbReference type="NCBI Taxonomy" id="1314785"/>
    <lineage>
        <taxon>Eukaryota</taxon>
        <taxon>Fungi</taxon>
        <taxon>Dikarya</taxon>
        <taxon>Basidiomycota</taxon>
        <taxon>Agaricomycotina</taxon>
        <taxon>Agaricomycetes</taxon>
        <taxon>Polyporales</taxon>
        <taxon>Laetiporus</taxon>
    </lineage>
</organism>
<name>A0A165B9C8_9APHY</name>
<feature type="compositionally biased region" description="Polar residues" evidence="1">
    <location>
        <begin position="107"/>
        <end position="128"/>
    </location>
</feature>
<evidence type="ECO:0000313" key="3">
    <source>
        <dbReference type="Proteomes" id="UP000076871"/>
    </source>
</evidence>
<dbReference type="Proteomes" id="UP000076871">
    <property type="component" value="Unassembled WGS sequence"/>
</dbReference>
<dbReference type="RefSeq" id="XP_040758286.1">
    <property type="nucleotide sequence ID" value="XM_040907391.1"/>
</dbReference>
<accession>A0A165B9C8</accession>
<evidence type="ECO:0000256" key="1">
    <source>
        <dbReference type="SAM" id="MobiDB-lite"/>
    </source>
</evidence>
<dbReference type="AlphaFoldDB" id="A0A165B9C8"/>